<evidence type="ECO:0000256" key="2">
    <source>
        <dbReference type="SAM" id="Phobius"/>
    </source>
</evidence>
<feature type="region of interest" description="Disordered" evidence="1">
    <location>
        <begin position="250"/>
        <end position="272"/>
    </location>
</feature>
<protein>
    <submittedName>
        <fullName evidence="3">Uncharacterized protein</fullName>
    </submittedName>
</protein>
<reference evidence="3 4" key="2">
    <citation type="submission" date="2016-05" db="EMBL/GenBank/DDBJ databases">
        <title>Lineage-specific infection strategies underlie the spectrum of fungal disease in amphibians.</title>
        <authorList>
            <person name="Cuomo C.A."/>
            <person name="Farrer R.A."/>
            <person name="James T."/>
            <person name="Longcore J."/>
            <person name="Birren B."/>
        </authorList>
    </citation>
    <scope>NUCLEOTIDE SEQUENCE [LARGE SCALE GENOMIC DNA]</scope>
    <source>
        <strain evidence="3 4">JEL423</strain>
    </source>
</reference>
<gene>
    <name evidence="3" type="ORF">BDEG_21538</name>
</gene>
<accession>A0A177WCK0</accession>
<organism evidence="3 4">
    <name type="scientific">Batrachochytrium dendrobatidis (strain JEL423)</name>
    <dbReference type="NCBI Taxonomy" id="403673"/>
    <lineage>
        <taxon>Eukaryota</taxon>
        <taxon>Fungi</taxon>
        <taxon>Fungi incertae sedis</taxon>
        <taxon>Chytridiomycota</taxon>
        <taxon>Chytridiomycota incertae sedis</taxon>
        <taxon>Chytridiomycetes</taxon>
        <taxon>Rhizophydiales</taxon>
        <taxon>Rhizophydiales incertae sedis</taxon>
        <taxon>Batrachochytrium</taxon>
    </lineage>
</organism>
<evidence type="ECO:0000313" key="4">
    <source>
        <dbReference type="Proteomes" id="UP000077115"/>
    </source>
</evidence>
<reference evidence="3 4" key="1">
    <citation type="submission" date="2006-10" db="EMBL/GenBank/DDBJ databases">
        <title>The Genome Sequence of Batrachochytrium dendrobatidis JEL423.</title>
        <authorList>
            <consortium name="The Broad Institute Genome Sequencing Platform"/>
            <person name="Birren B."/>
            <person name="Lander E."/>
            <person name="Galagan J."/>
            <person name="Cuomo C."/>
            <person name="Devon K."/>
            <person name="Jaffe D."/>
            <person name="Butler J."/>
            <person name="Alvarez P."/>
            <person name="Gnerre S."/>
            <person name="Grabherr M."/>
            <person name="Kleber M."/>
            <person name="Mauceli E."/>
            <person name="Brockman W."/>
            <person name="Young S."/>
            <person name="LaButti K."/>
            <person name="Sykes S."/>
            <person name="DeCaprio D."/>
            <person name="Crawford M."/>
            <person name="Koehrsen M."/>
            <person name="Engels R."/>
            <person name="Montgomery P."/>
            <person name="Pearson M."/>
            <person name="Howarth C."/>
            <person name="Larson L."/>
            <person name="White J."/>
            <person name="O'Leary S."/>
            <person name="Kodira C."/>
            <person name="Zeng Q."/>
            <person name="Yandava C."/>
            <person name="Alvarado L."/>
            <person name="Longcore J."/>
            <person name="James T."/>
        </authorList>
    </citation>
    <scope>NUCLEOTIDE SEQUENCE [LARGE SCALE GENOMIC DNA]</scope>
    <source>
        <strain evidence="3 4">JEL423</strain>
    </source>
</reference>
<feature type="transmembrane region" description="Helical" evidence="2">
    <location>
        <begin position="352"/>
        <end position="385"/>
    </location>
</feature>
<dbReference type="Proteomes" id="UP000077115">
    <property type="component" value="Unassembled WGS sequence"/>
</dbReference>
<keyword evidence="2" id="KW-0472">Membrane</keyword>
<feature type="compositionally biased region" description="Low complexity" evidence="1">
    <location>
        <begin position="63"/>
        <end position="75"/>
    </location>
</feature>
<dbReference type="AlphaFoldDB" id="A0A177WCK0"/>
<feature type="region of interest" description="Disordered" evidence="1">
    <location>
        <begin position="1"/>
        <end position="36"/>
    </location>
</feature>
<dbReference type="VEuPathDB" id="FungiDB:BDEG_21538"/>
<feature type="compositionally biased region" description="Polar residues" evidence="1">
    <location>
        <begin position="50"/>
        <end position="62"/>
    </location>
</feature>
<keyword evidence="2" id="KW-0812">Transmembrane</keyword>
<feature type="region of interest" description="Disordered" evidence="1">
    <location>
        <begin position="49"/>
        <end position="76"/>
    </location>
</feature>
<feature type="region of interest" description="Disordered" evidence="1">
    <location>
        <begin position="206"/>
        <end position="235"/>
    </location>
</feature>
<dbReference type="EMBL" id="DS022300">
    <property type="protein sequence ID" value="OAJ37526.1"/>
    <property type="molecule type" value="Genomic_DNA"/>
</dbReference>
<keyword evidence="2" id="KW-1133">Transmembrane helix</keyword>
<evidence type="ECO:0000313" key="3">
    <source>
        <dbReference type="EMBL" id="OAJ37526.1"/>
    </source>
</evidence>
<proteinExistence type="predicted"/>
<name>A0A177WCK0_BATDL</name>
<feature type="compositionally biased region" description="Polar residues" evidence="1">
    <location>
        <begin position="210"/>
        <end position="226"/>
    </location>
</feature>
<evidence type="ECO:0000256" key="1">
    <source>
        <dbReference type="SAM" id="MobiDB-lite"/>
    </source>
</evidence>
<sequence>MGKRTVKKVSTEEAPLTVSPISAESNSDKPHINHSSFPTTKTLLLAAAHPSSSPIVSQVTTPNDSSDIISNSGSIPESKYYYRSDESLLKRNKSGKDKLAMASPFTTNSETTTVVSGTYECDDASSMTLQTHTCPNEPGPAISDLAKSSLAINQELFIAQTASRQSAEPTVTSPIINRNQSQMDLQSLQTTDKICEPVCDESVDYKTDTDSITDNNETLNPTQPGSPVSLLPDNDAVLETTDDPDCIAKTKSEDAEFTSADTSLSLDPETESVSPAEPVILAQLSRPSPAEASLTPPTQKRPKTAISAISANAANTHLINSLTDFSGYTTAMNQVIAFAEPLQRNLRAHPFIYSPIVFCALLIVAPFCFIFGPMVIFLVVVYHFLPAFTKAVFT</sequence>